<feature type="transmembrane region" description="Helical" evidence="8">
    <location>
        <begin position="320"/>
        <end position="345"/>
    </location>
</feature>
<dbReference type="GO" id="GO:0005886">
    <property type="term" value="C:plasma membrane"/>
    <property type="evidence" value="ECO:0007669"/>
    <property type="project" value="UniProtKB-SubCell"/>
</dbReference>
<dbReference type="SUPFAM" id="SSF161098">
    <property type="entry name" value="MetI-like"/>
    <property type="match status" value="2"/>
</dbReference>
<evidence type="ECO:0000256" key="8">
    <source>
        <dbReference type="RuleBase" id="RU363032"/>
    </source>
</evidence>
<comment type="subcellular location">
    <subcellularLocation>
        <location evidence="1">Cell inner membrane</location>
        <topology evidence="1">Multi-pass membrane protein</topology>
    </subcellularLocation>
    <subcellularLocation>
        <location evidence="8">Cell membrane</location>
        <topology evidence="8">Multi-pass membrane protein</topology>
    </subcellularLocation>
</comment>
<feature type="transmembrane region" description="Helical" evidence="8">
    <location>
        <begin position="413"/>
        <end position="435"/>
    </location>
</feature>
<protein>
    <recommendedName>
        <fullName evidence="9">ABC transmembrane type-1 domain-containing protein</fullName>
    </recommendedName>
</protein>
<evidence type="ECO:0000256" key="2">
    <source>
        <dbReference type="ARBA" id="ARBA00022448"/>
    </source>
</evidence>
<evidence type="ECO:0000256" key="3">
    <source>
        <dbReference type="ARBA" id="ARBA00022475"/>
    </source>
</evidence>
<dbReference type="CDD" id="cd06261">
    <property type="entry name" value="TM_PBP2"/>
    <property type="match status" value="2"/>
</dbReference>
<feature type="transmembrane region" description="Helical" evidence="8">
    <location>
        <begin position="379"/>
        <end position="401"/>
    </location>
</feature>
<gene>
    <name evidence="10" type="ORF">HMPREF9470_00672</name>
</gene>
<keyword evidence="7 8" id="KW-0472">Membrane</keyword>
<dbReference type="PANTHER" id="PTHR43357:SF3">
    <property type="entry name" value="FE(3+)-TRANSPORT SYSTEM PERMEASE PROTEIN FBPB 2"/>
    <property type="match status" value="1"/>
</dbReference>
<name>A0A0J9E000_9FIRM</name>
<accession>A0A0J9E000</accession>
<dbReference type="RefSeq" id="WP_082082706.1">
    <property type="nucleotide sequence ID" value="NZ_KQ235875.1"/>
</dbReference>
<dbReference type="GeneID" id="93165473"/>
<keyword evidence="6 8" id="KW-1133">Transmembrane helix</keyword>
<proteinExistence type="inferred from homology"/>
<reference evidence="10 11" key="1">
    <citation type="submission" date="2011-04" db="EMBL/GenBank/DDBJ databases">
        <title>The Genome Sequence of Clostridium citroniae WAL-19142.</title>
        <authorList>
            <consortium name="The Broad Institute Genome Sequencing Platform"/>
            <person name="Earl A."/>
            <person name="Ward D."/>
            <person name="Feldgarden M."/>
            <person name="Gevers D."/>
            <person name="Warren Y.A."/>
            <person name="Tyrrell K.L."/>
            <person name="Citron D.M."/>
            <person name="Goldstein E.J."/>
            <person name="Daigneault M."/>
            <person name="Allen-Vercoe E."/>
            <person name="Young S.K."/>
            <person name="Zeng Q."/>
            <person name="Gargeya S."/>
            <person name="Fitzgerald M."/>
            <person name="Haas B."/>
            <person name="Abouelleil A."/>
            <person name="Alvarado L."/>
            <person name="Arachchi H.M."/>
            <person name="Berlin A."/>
            <person name="Brown A."/>
            <person name="Chapman S.B."/>
            <person name="Chen Z."/>
            <person name="Dunbar C."/>
            <person name="Freedman E."/>
            <person name="Gearin G."/>
            <person name="Gellesch M."/>
            <person name="Goldberg J."/>
            <person name="Griggs A."/>
            <person name="Gujja S."/>
            <person name="Heilman E.R."/>
            <person name="Heiman D."/>
            <person name="Howarth C."/>
            <person name="Larson L."/>
            <person name="Lui A."/>
            <person name="MacDonald P.J."/>
            <person name="Mehta T."/>
            <person name="Montmayeur A."/>
            <person name="Murphy C."/>
            <person name="Neiman D."/>
            <person name="Pearson M."/>
            <person name="Priest M."/>
            <person name="Roberts A."/>
            <person name="Saif S."/>
            <person name="Shea T."/>
            <person name="Shenoy N."/>
            <person name="Sisk P."/>
            <person name="Stolte C."/>
            <person name="Sykes S."/>
            <person name="White J."/>
            <person name="Yandava C."/>
            <person name="Wortman J."/>
            <person name="Nusbaum C."/>
            <person name="Birren B."/>
        </authorList>
    </citation>
    <scope>NUCLEOTIDE SEQUENCE [LARGE SCALE GENOMIC DNA]</scope>
    <source>
        <strain evidence="10 11">WAL-19142</strain>
    </source>
</reference>
<feature type="domain" description="ABC transmembrane type-1" evidence="9">
    <location>
        <begin position="77"/>
        <end position="289"/>
    </location>
</feature>
<dbReference type="PANTHER" id="PTHR43357">
    <property type="entry name" value="INNER MEMBRANE ABC TRANSPORTER PERMEASE PROTEIN YDCV"/>
    <property type="match status" value="1"/>
</dbReference>
<keyword evidence="3" id="KW-1003">Cell membrane</keyword>
<feature type="transmembrane region" description="Helical" evidence="8">
    <location>
        <begin position="115"/>
        <end position="136"/>
    </location>
</feature>
<evidence type="ECO:0000313" key="11">
    <source>
        <dbReference type="Proteomes" id="UP000037392"/>
    </source>
</evidence>
<feature type="transmembrane region" description="Helical" evidence="8">
    <location>
        <begin position="546"/>
        <end position="567"/>
    </location>
</feature>
<feature type="transmembrane region" description="Helical" evidence="8">
    <location>
        <begin position="31"/>
        <end position="53"/>
    </location>
</feature>
<dbReference type="Gene3D" id="1.10.3720.10">
    <property type="entry name" value="MetI-like"/>
    <property type="match status" value="2"/>
</dbReference>
<organism evidence="10 11">
    <name type="scientific">[Clostridium] citroniae WAL-19142</name>
    <dbReference type="NCBI Taxonomy" id="742734"/>
    <lineage>
        <taxon>Bacteria</taxon>
        <taxon>Bacillati</taxon>
        <taxon>Bacillota</taxon>
        <taxon>Clostridia</taxon>
        <taxon>Lachnospirales</taxon>
        <taxon>Lachnospiraceae</taxon>
        <taxon>Enterocloster</taxon>
    </lineage>
</organism>
<dbReference type="OrthoDB" id="57323at2"/>
<feature type="transmembrane region" description="Helical" evidence="8">
    <location>
        <begin position="81"/>
        <end position="103"/>
    </location>
</feature>
<comment type="similarity">
    <text evidence="8">Belongs to the binding-protein-dependent transport system permease family.</text>
</comment>
<evidence type="ECO:0000256" key="5">
    <source>
        <dbReference type="ARBA" id="ARBA00022692"/>
    </source>
</evidence>
<dbReference type="InterPro" id="IPR000515">
    <property type="entry name" value="MetI-like"/>
</dbReference>
<evidence type="ECO:0000256" key="1">
    <source>
        <dbReference type="ARBA" id="ARBA00004429"/>
    </source>
</evidence>
<feature type="transmembrane region" description="Helical" evidence="8">
    <location>
        <begin position="268"/>
        <end position="288"/>
    </location>
</feature>
<evidence type="ECO:0000313" key="10">
    <source>
        <dbReference type="EMBL" id="KMW08775.1"/>
    </source>
</evidence>
<dbReference type="InterPro" id="IPR035906">
    <property type="entry name" value="MetI-like_sf"/>
</dbReference>
<keyword evidence="5 8" id="KW-0812">Transmembrane</keyword>
<dbReference type="EMBL" id="ADLK01000078">
    <property type="protein sequence ID" value="KMW08775.1"/>
    <property type="molecule type" value="Genomic_DNA"/>
</dbReference>
<dbReference type="Proteomes" id="UP000037392">
    <property type="component" value="Unassembled WGS sequence"/>
</dbReference>
<feature type="transmembrane region" description="Helical" evidence="8">
    <location>
        <begin position="441"/>
        <end position="459"/>
    </location>
</feature>
<evidence type="ECO:0000256" key="4">
    <source>
        <dbReference type="ARBA" id="ARBA00022519"/>
    </source>
</evidence>
<keyword evidence="2 8" id="KW-0813">Transport</keyword>
<feature type="transmembrane region" description="Helical" evidence="8">
    <location>
        <begin position="503"/>
        <end position="526"/>
    </location>
</feature>
<evidence type="ECO:0000256" key="6">
    <source>
        <dbReference type="ARBA" id="ARBA00022989"/>
    </source>
</evidence>
<feature type="domain" description="ABC transmembrane type-1" evidence="9">
    <location>
        <begin position="375"/>
        <end position="567"/>
    </location>
</feature>
<dbReference type="PROSITE" id="PS50928">
    <property type="entry name" value="ABC_TM1"/>
    <property type="match status" value="2"/>
</dbReference>
<comment type="caution">
    <text evidence="10">The sequence shown here is derived from an EMBL/GenBank/DDBJ whole genome shotgun (WGS) entry which is preliminary data.</text>
</comment>
<dbReference type="Pfam" id="PF00528">
    <property type="entry name" value="BPD_transp_1"/>
    <property type="match status" value="1"/>
</dbReference>
<sequence length="577" mass="62887">MTFRRRRAMTSGSELAAMEGRKFGLDQAMTGLSFVLLLVIVAIPIFMIVYNAFFYEGKFDISLFVSVIGNMDNLKAMWNTIVIALAVTLFGTIMGLFYAWLLGRSDIPAKGFMRAMFTIPYMFPPFFGAMAWDLLFSGRAGYVNKWLMATFHLASAPININSIGGIIFVECSYYFPFVFMQVVSALERMDPTLEESARIAGAKQGQVIAKITIPLVKPAISAGALLILISSLAHFGVPSILGFSKNIYTLPTMIYALIYKSSGSFEGIRQGAALSILLVAVVAVALVIQKRVLSSGSYDIIKGKSMRPTLIKLRGAKYPLLAFACLTLIVIVVVPLVMIFLVALVNAYGLPLTPENFSLKNYQKVLTSTATLDSIKNSLFLSVTAGIVCMFLGVMVAYVINRIKPKGKGILEILSVLPYSIPGTVLAIGVILSWSGSIFGIKLYNTIWIILVAYMARYLSFSMKSASASLQQVNSSLEEASRACGATHTESLKDITLPLIRPAMVSGFFLIFLPAMRELTTSILLYGPYTRTLGVQIYSLRDAGMIPQASALASLAIVIIIICNTIVTEITKDRKGA</sequence>
<keyword evidence="4" id="KW-0997">Cell inner membrane</keyword>
<dbReference type="AlphaFoldDB" id="A0A0J9E000"/>
<evidence type="ECO:0000256" key="7">
    <source>
        <dbReference type="ARBA" id="ARBA00023136"/>
    </source>
</evidence>
<feature type="transmembrane region" description="Helical" evidence="8">
    <location>
        <begin position="156"/>
        <end position="179"/>
    </location>
</feature>
<dbReference type="GO" id="GO:0055085">
    <property type="term" value="P:transmembrane transport"/>
    <property type="evidence" value="ECO:0007669"/>
    <property type="project" value="InterPro"/>
</dbReference>
<feature type="transmembrane region" description="Helical" evidence="8">
    <location>
        <begin position="225"/>
        <end position="248"/>
    </location>
</feature>
<dbReference type="PATRIC" id="fig|742734.4.peg.717"/>
<evidence type="ECO:0000259" key="9">
    <source>
        <dbReference type="PROSITE" id="PS50928"/>
    </source>
</evidence>